<dbReference type="PROSITE" id="PS50181">
    <property type="entry name" value="FBOX"/>
    <property type="match status" value="1"/>
</dbReference>
<reference evidence="2 3" key="1">
    <citation type="journal article" date="2015" name="Proc. Natl. Acad. Sci. U.S.A.">
        <title>The resurrection genome of Boea hygrometrica: A blueprint for survival of dehydration.</title>
        <authorList>
            <person name="Xiao L."/>
            <person name="Yang G."/>
            <person name="Zhang L."/>
            <person name="Yang X."/>
            <person name="Zhao S."/>
            <person name="Ji Z."/>
            <person name="Zhou Q."/>
            <person name="Hu M."/>
            <person name="Wang Y."/>
            <person name="Chen M."/>
            <person name="Xu Y."/>
            <person name="Jin H."/>
            <person name="Xiao X."/>
            <person name="Hu G."/>
            <person name="Bao F."/>
            <person name="Hu Y."/>
            <person name="Wan P."/>
            <person name="Li L."/>
            <person name="Deng X."/>
            <person name="Kuang T."/>
            <person name="Xiang C."/>
            <person name="Zhu J.K."/>
            <person name="Oliver M.J."/>
            <person name="He Y."/>
        </authorList>
    </citation>
    <scope>NUCLEOTIDE SEQUENCE [LARGE SCALE GENOMIC DNA]</scope>
    <source>
        <strain evidence="3">cv. XS01</strain>
    </source>
</reference>
<evidence type="ECO:0000313" key="3">
    <source>
        <dbReference type="Proteomes" id="UP000250235"/>
    </source>
</evidence>
<dbReference type="OrthoDB" id="1848700at2759"/>
<evidence type="ECO:0000313" key="2">
    <source>
        <dbReference type="EMBL" id="KZV57069.1"/>
    </source>
</evidence>
<dbReference type="InterPro" id="IPR053781">
    <property type="entry name" value="F-box_AtFBL13-like"/>
</dbReference>
<dbReference type="SUPFAM" id="SSF81383">
    <property type="entry name" value="F-box domain"/>
    <property type="match status" value="1"/>
</dbReference>
<dbReference type="CDD" id="cd22160">
    <property type="entry name" value="F-box_AtFBL13-like"/>
    <property type="match status" value="1"/>
</dbReference>
<dbReference type="Gene3D" id="1.20.1280.50">
    <property type="match status" value="1"/>
</dbReference>
<proteinExistence type="predicted"/>
<dbReference type="InterPro" id="IPR050232">
    <property type="entry name" value="FBL13/AtMIF1-like"/>
</dbReference>
<dbReference type="Gene3D" id="3.80.10.10">
    <property type="entry name" value="Ribonuclease Inhibitor"/>
    <property type="match status" value="1"/>
</dbReference>
<dbReference type="Pfam" id="PF24758">
    <property type="entry name" value="LRR_At5g56370"/>
    <property type="match status" value="1"/>
</dbReference>
<name>A0A2Z7DB61_9LAMI</name>
<dbReference type="InterPro" id="IPR032675">
    <property type="entry name" value="LRR_dom_sf"/>
</dbReference>
<dbReference type="EMBL" id="KQ987720">
    <property type="protein sequence ID" value="KZV57069.1"/>
    <property type="molecule type" value="Genomic_DNA"/>
</dbReference>
<dbReference type="Proteomes" id="UP000250235">
    <property type="component" value="Unassembled WGS sequence"/>
</dbReference>
<sequence length="444" mass="51300">MEENDRKKMRMTDTEVEDEEKLDLDRLSSLPDSILCHILSFVDTVSAIRTSILSKRYRYLWTLSPTLDFKLLRFSPCRFRPFYPHDLFDQKGLNVLSFEAHVNHVLQCREDSSLKMFRLSLHVPAGSEFVRNCIDYAASHKVQHLRIRGYTKRGSVALPKLLLNSPSLTILHLNNAVVYSIELPKSLSLPSLKIMRLKNFEFSDRNFNGEVFSGCSRLETLILNRCWIRPADKLKTLGVNCLNLKNLEVKYWRSPWRCLVEQSIYVNAPALDFFKFQGHIAKVKFRDGSPCVNKAWIDLWCPTACTSLDVNGRMASTSERFIDMIRQLWNVKSLSLSWRTIEVMSASCCLRPIMFENLRFLRFTTEEKYGEMTITIDRVMQLRKSATSDTLVFDDSEEQKYILKCSKVKPKKATSPITVSIHVLSFLLESSPSAELLTIEIPKV</sequence>
<dbReference type="InterPro" id="IPR055411">
    <property type="entry name" value="LRR_FXL15/At3g58940/PEG3-like"/>
</dbReference>
<dbReference type="InterPro" id="IPR001810">
    <property type="entry name" value="F-box_dom"/>
</dbReference>
<evidence type="ECO:0000259" key="1">
    <source>
        <dbReference type="PROSITE" id="PS50181"/>
    </source>
</evidence>
<keyword evidence="3" id="KW-1185">Reference proteome</keyword>
<dbReference type="InterPro" id="IPR036047">
    <property type="entry name" value="F-box-like_dom_sf"/>
</dbReference>
<feature type="domain" description="F-box" evidence="1">
    <location>
        <begin position="24"/>
        <end position="72"/>
    </location>
</feature>
<protein>
    <recommendedName>
        <fullName evidence="1">F-box domain-containing protein</fullName>
    </recommendedName>
</protein>
<dbReference type="PANTHER" id="PTHR31900:SF32">
    <property type="entry name" value="F-BOX_RNI_FBD-LIKE DOMAIN PROTEIN"/>
    <property type="match status" value="1"/>
</dbReference>
<dbReference type="Pfam" id="PF00646">
    <property type="entry name" value="F-box"/>
    <property type="match status" value="1"/>
</dbReference>
<dbReference type="PANTHER" id="PTHR31900">
    <property type="entry name" value="F-BOX/RNI SUPERFAMILY PROTEIN-RELATED"/>
    <property type="match status" value="1"/>
</dbReference>
<gene>
    <name evidence="2" type="ORF">F511_05943</name>
</gene>
<organism evidence="2 3">
    <name type="scientific">Dorcoceras hygrometricum</name>
    <dbReference type="NCBI Taxonomy" id="472368"/>
    <lineage>
        <taxon>Eukaryota</taxon>
        <taxon>Viridiplantae</taxon>
        <taxon>Streptophyta</taxon>
        <taxon>Embryophyta</taxon>
        <taxon>Tracheophyta</taxon>
        <taxon>Spermatophyta</taxon>
        <taxon>Magnoliopsida</taxon>
        <taxon>eudicotyledons</taxon>
        <taxon>Gunneridae</taxon>
        <taxon>Pentapetalae</taxon>
        <taxon>asterids</taxon>
        <taxon>lamiids</taxon>
        <taxon>Lamiales</taxon>
        <taxon>Gesneriaceae</taxon>
        <taxon>Didymocarpoideae</taxon>
        <taxon>Trichosporeae</taxon>
        <taxon>Loxocarpinae</taxon>
        <taxon>Dorcoceras</taxon>
    </lineage>
</organism>
<dbReference type="AlphaFoldDB" id="A0A2Z7DB61"/>
<accession>A0A2Z7DB61</accession>
<dbReference type="SUPFAM" id="SSF52047">
    <property type="entry name" value="RNI-like"/>
    <property type="match status" value="1"/>
</dbReference>